<sequence>MKKIDRKIKKLLDLDKKIQKLPKLSPVEKAVLNKEQNFESVYYSNKLEGNKLSKEEARRAIL</sequence>
<evidence type="ECO:0000313" key="2">
    <source>
        <dbReference type="Proteomes" id="UP000034224"/>
    </source>
</evidence>
<dbReference type="InterPro" id="IPR036597">
    <property type="entry name" value="Fido-like_dom_sf"/>
</dbReference>
<dbReference type="AlphaFoldDB" id="A0A0G1W9C0"/>
<dbReference type="Proteomes" id="UP000034224">
    <property type="component" value="Unassembled WGS sequence"/>
</dbReference>
<proteinExistence type="predicted"/>
<reference evidence="1 2" key="1">
    <citation type="journal article" date="2015" name="Nature">
        <title>rRNA introns, odd ribosomes, and small enigmatic genomes across a large radiation of phyla.</title>
        <authorList>
            <person name="Brown C.T."/>
            <person name="Hug L.A."/>
            <person name="Thomas B.C."/>
            <person name="Sharon I."/>
            <person name="Castelle C.J."/>
            <person name="Singh A."/>
            <person name="Wilkins M.J."/>
            <person name="Williams K.H."/>
            <person name="Banfield J.F."/>
        </authorList>
    </citation>
    <scope>NUCLEOTIDE SEQUENCE [LARGE SCALE GENOMIC DNA]</scope>
</reference>
<protein>
    <submittedName>
        <fullName evidence="1">Uncharacterized protein</fullName>
    </submittedName>
</protein>
<accession>A0A0G1W9C0</accession>
<organism evidence="1 2">
    <name type="scientific">Candidatus Jorgensenbacteria bacterium GW2011_GWB1_50_10</name>
    <dbReference type="NCBI Taxonomy" id="1618665"/>
    <lineage>
        <taxon>Bacteria</taxon>
        <taxon>Candidatus Joergenseniibacteriota</taxon>
    </lineage>
</organism>
<comment type="caution">
    <text evidence="1">The sequence shown here is derived from an EMBL/GenBank/DDBJ whole genome shotgun (WGS) entry which is preliminary data.</text>
</comment>
<name>A0A0G1W9C0_9BACT</name>
<dbReference type="STRING" id="1618665.UY55_C0002G0208"/>
<dbReference type="EMBL" id="LCQK01000002">
    <property type="protein sequence ID" value="KKW15150.1"/>
    <property type="molecule type" value="Genomic_DNA"/>
</dbReference>
<evidence type="ECO:0000313" key="1">
    <source>
        <dbReference type="EMBL" id="KKW15150.1"/>
    </source>
</evidence>
<gene>
    <name evidence="1" type="ORF">UY55_C0002G0208</name>
</gene>
<dbReference type="Gene3D" id="1.10.3290.10">
    <property type="entry name" value="Fido-like domain"/>
    <property type="match status" value="1"/>
</dbReference>